<evidence type="ECO:0000256" key="8">
    <source>
        <dbReference type="ARBA" id="ARBA00025802"/>
    </source>
</evidence>
<comment type="cofactor">
    <cofactor evidence="1 11">
        <name>pyridoxal 5'-phosphate</name>
        <dbReference type="ChEBI" id="CHEBI:597326"/>
    </cofactor>
</comment>
<keyword evidence="5 11" id="KW-0663">Pyridoxal phosphate</keyword>
<evidence type="ECO:0000256" key="10">
    <source>
        <dbReference type="ARBA" id="ARBA00047389"/>
    </source>
</evidence>
<evidence type="ECO:0000256" key="9">
    <source>
        <dbReference type="ARBA" id="ARBA00047351"/>
    </source>
</evidence>
<dbReference type="GO" id="GO:0008836">
    <property type="term" value="F:diaminopimelate decarboxylase activity"/>
    <property type="evidence" value="ECO:0007669"/>
    <property type="project" value="TreeGrafter"/>
</dbReference>
<keyword evidence="11" id="KW-0620">Polyamine biosynthesis</keyword>
<comment type="catalytic activity">
    <reaction evidence="9 11">
        <text>carboxyspermidine + H(+) = spermidine + CO2</text>
        <dbReference type="Rhea" id="RHEA:34095"/>
        <dbReference type="ChEBI" id="CHEBI:15378"/>
        <dbReference type="ChEBI" id="CHEBI:16526"/>
        <dbReference type="ChEBI" id="CHEBI:57834"/>
        <dbReference type="ChEBI" id="CHEBI:65072"/>
        <dbReference type="EC" id="4.1.1.96"/>
    </reaction>
</comment>
<comment type="catalytic activity">
    <reaction evidence="10 11">
        <text>carboxynorspermidine + H(+) = norspermidine + CO2</text>
        <dbReference type="Rhea" id="RHEA:34099"/>
        <dbReference type="ChEBI" id="CHEBI:15378"/>
        <dbReference type="ChEBI" id="CHEBI:16526"/>
        <dbReference type="ChEBI" id="CHEBI:57920"/>
        <dbReference type="ChEBI" id="CHEBI:65070"/>
        <dbReference type="EC" id="4.1.1.96"/>
    </reaction>
</comment>
<dbReference type="InterPro" id="IPR005730">
    <property type="entry name" value="Nsp_de-COase"/>
</dbReference>
<dbReference type="CDD" id="cd06829">
    <property type="entry name" value="PLPDE_III_CANSDC"/>
    <property type="match status" value="1"/>
</dbReference>
<gene>
    <name evidence="14" type="ORF">HJA_01520</name>
</gene>
<evidence type="ECO:0000256" key="1">
    <source>
        <dbReference type="ARBA" id="ARBA00001933"/>
    </source>
</evidence>
<reference evidence="14 15" key="1">
    <citation type="journal article" date="2014" name="Antonie Van Leeuwenhoek">
        <title>Hyphomonas beringensis sp. nov. and Hyphomonas chukchiensis sp. nov., isolated from surface seawater of the Bering Sea and Chukchi Sea.</title>
        <authorList>
            <person name="Li C."/>
            <person name="Lai Q."/>
            <person name="Li G."/>
            <person name="Dong C."/>
            <person name="Wang J."/>
            <person name="Liao Y."/>
            <person name="Shao Z."/>
        </authorList>
    </citation>
    <scope>NUCLEOTIDE SEQUENCE [LARGE SCALE GENOMIC DNA]</scope>
    <source>
        <strain evidence="14 15">VP2</strain>
    </source>
</reference>
<feature type="domain" description="Orn/DAP/Arg decarboxylase 2 C-terminal" evidence="13">
    <location>
        <begin position="146"/>
        <end position="336"/>
    </location>
</feature>
<dbReference type="GO" id="GO:0008295">
    <property type="term" value="P:spermidine biosynthetic process"/>
    <property type="evidence" value="ECO:0007669"/>
    <property type="project" value="UniProtKB-KW"/>
</dbReference>
<evidence type="ECO:0000256" key="7">
    <source>
        <dbReference type="ARBA" id="ARBA00023239"/>
    </source>
</evidence>
<keyword evidence="4 11" id="KW-0210">Decarboxylase</keyword>
<sequence length="382" mass="41804">MEQAMTLPADIPTPVFVLDVARLRKNLETAKRVREEAGCKVLLATKAFAMPAAFPVMTDYLDGTTASGEHEAIMGHESFGKEVHVYSPAYTEDEVRRLTKIAEHIYFNSAEQLARFGDIARDAGAHVGLRVNPGYSNATLGGDLYDPCAPGSRFGEVPAKLDEVDWSGVDIFHVHALCESLADGSAGLIQHVADKFGQYIEQVSAVNFGGGHFINKPGYDVDVLIEAIKAFKARFGVDVILEPGAGLVVNTGELYATVLALHWNEMDLAILDASASTHMPDVLEVPYRPDIVGAGQPGEKPNTYRLGGKTCMTGDVIGDYSFHKPLQPGDQLVFTDQMHYSFVKTNTFNGTPLANLAIRWEDGRVEQVSHFGYEEFRRRLGR</sequence>
<evidence type="ECO:0000256" key="11">
    <source>
        <dbReference type="PIRNR" id="PIRNR038941"/>
    </source>
</evidence>
<evidence type="ECO:0000256" key="2">
    <source>
        <dbReference type="ARBA" id="ARBA00012259"/>
    </source>
</evidence>
<comment type="similarity">
    <text evidence="8 11">Belongs to the Orn/Lys/Arg decarboxylase class-II family. NspC subfamily.</text>
</comment>
<dbReference type="InterPro" id="IPR029066">
    <property type="entry name" value="PLP-binding_barrel"/>
</dbReference>
<dbReference type="GO" id="GO:0009089">
    <property type="term" value="P:lysine biosynthetic process via diaminopimelate"/>
    <property type="evidence" value="ECO:0007669"/>
    <property type="project" value="TreeGrafter"/>
</dbReference>
<dbReference type="Gene3D" id="2.40.37.10">
    <property type="entry name" value="Lyase, Ornithine Decarboxylase, Chain A, domain 1"/>
    <property type="match status" value="1"/>
</dbReference>
<evidence type="ECO:0000313" key="14">
    <source>
        <dbReference type="EMBL" id="KCZ91176.1"/>
    </source>
</evidence>
<keyword evidence="11" id="KW-0963">Cytoplasm</keyword>
<dbReference type="AlphaFoldDB" id="A0A059FKW9"/>
<name>A0A059FKW9_9PROT</name>
<accession>A0A059FKW9</accession>
<evidence type="ECO:0000256" key="12">
    <source>
        <dbReference type="PIRSR" id="PIRSR038941-1"/>
    </source>
</evidence>
<comment type="subcellular location">
    <subcellularLocation>
        <location evidence="11">Cytoplasm</location>
    </subcellularLocation>
</comment>
<dbReference type="PANTHER" id="PTHR43727">
    <property type="entry name" value="DIAMINOPIMELATE DECARBOXYLASE"/>
    <property type="match status" value="1"/>
</dbReference>
<comment type="function">
    <text evidence="11">Catalyzes the decarboxylation of carboxynorspermidine and carboxyspermidine.</text>
</comment>
<evidence type="ECO:0000256" key="6">
    <source>
        <dbReference type="ARBA" id="ARBA00023066"/>
    </source>
</evidence>
<dbReference type="NCBIfam" id="TIGR01047">
    <property type="entry name" value="nspC"/>
    <property type="match status" value="1"/>
</dbReference>
<keyword evidence="6 11" id="KW-0745">Spermidine biosynthesis</keyword>
<protein>
    <recommendedName>
        <fullName evidence="3 11">Carboxynorspermidine/carboxyspermidine decarboxylase</fullName>
        <shortName evidence="11">CANS DC/CAS DC</shortName>
        <shortName evidence="11">CANSDC/CASDC</shortName>
        <ecNumber evidence="2 11">4.1.1.96</ecNumber>
    </recommendedName>
</protein>
<dbReference type="PIRSF" id="PIRSF038941">
    <property type="entry name" value="NspC"/>
    <property type="match status" value="1"/>
</dbReference>
<dbReference type="EMBL" id="ARYJ01000001">
    <property type="protein sequence ID" value="KCZ91176.1"/>
    <property type="molecule type" value="Genomic_DNA"/>
</dbReference>
<keyword evidence="7 11" id="KW-0456">Lyase</keyword>
<dbReference type="InterPro" id="IPR009006">
    <property type="entry name" value="Ala_racemase/Decarboxylase_C"/>
</dbReference>
<evidence type="ECO:0000256" key="3">
    <source>
        <dbReference type="ARBA" id="ARBA00013633"/>
    </source>
</evidence>
<dbReference type="Proteomes" id="UP000024816">
    <property type="component" value="Unassembled WGS sequence"/>
</dbReference>
<dbReference type="eggNOG" id="COG0019">
    <property type="taxonomic scope" value="Bacteria"/>
</dbReference>
<dbReference type="EC" id="4.1.1.96" evidence="2 11"/>
<comment type="subunit">
    <text evidence="11">Homodimer.</text>
</comment>
<evidence type="ECO:0000256" key="4">
    <source>
        <dbReference type="ARBA" id="ARBA00022793"/>
    </source>
</evidence>
<dbReference type="SUPFAM" id="SSF51419">
    <property type="entry name" value="PLP-binding barrel"/>
    <property type="match status" value="1"/>
</dbReference>
<dbReference type="PANTHER" id="PTHR43727:SF1">
    <property type="entry name" value="CARBOXYNORSPERMIDINE_CARBOXYSPERMIDINE DECARBOXYLASE"/>
    <property type="match status" value="1"/>
</dbReference>
<dbReference type="PATRIC" id="fig|1280952.3.peg.308"/>
<feature type="binding site" evidence="12">
    <location>
        <position position="281"/>
    </location>
    <ligand>
        <name>substrate</name>
    </ligand>
</feature>
<comment type="caution">
    <text evidence="14">The sequence shown here is derived from an EMBL/GenBank/DDBJ whole genome shotgun (WGS) entry which is preliminary data.</text>
</comment>
<dbReference type="InterPro" id="IPR022643">
    <property type="entry name" value="De-COase2_C"/>
</dbReference>
<dbReference type="GO" id="GO:0005737">
    <property type="term" value="C:cytoplasm"/>
    <property type="evidence" value="ECO:0007669"/>
    <property type="project" value="UniProtKB-SubCell"/>
</dbReference>
<dbReference type="Gene3D" id="3.20.20.10">
    <property type="entry name" value="Alanine racemase"/>
    <property type="match status" value="1"/>
</dbReference>
<evidence type="ECO:0000259" key="13">
    <source>
        <dbReference type="Pfam" id="PF00278"/>
    </source>
</evidence>
<dbReference type="Pfam" id="PF00278">
    <property type="entry name" value="Orn_DAP_Arg_deC"/>
    <property type="match status" value="1"/>
</dbReference>
<evidence type="ECO:0000313" key="15">
    <source>
        <dbReference type="Proteomes" id="UP000024816"/>
    </source>
</evidence>
<evidence type="ECO:0000256" key="5">
    <source>
        <dbReference type="ARBA" id="ARBA00022898"/>
    </source>
</evidence>
<keyword evidence="15" id="KW-1185">Reference proteome</keyword>
<organism evidence="14 15">
    <name type="scientific">Hyphomonas jannaschiana VP2</name>
    <dbReference type="NCBI Taxonomy" id="1280952"/>
    <lineage>
        <taxon>Bacteria</taxon>
        <taxon>Pseudomonadati</taxon>
        <taxon>Pseudomonadota</taxon>
        <taxon>Alphaproteobacteria</taxon>
        <taxon>Hyphomonadales</taxon>
        <taxon>Hyphomonadaceae</taxon>
        <taxon>Hyphomonas</taxon>
    </lineage>
</organism>
<dbReference type="STRING" id="1280952.HJA_01520"/>
<dbReference type="SUPFAM" id="SSF50621">
    <property type="entry name" value="Alanine racemase C-terminal domain-like"/>
    <property type="match status" value="1"/>
</dbReference>
<proteinExistence type="inferred from homology"/>
<dbReference type="GO" id="GO:0045312">
    <property type="term" value="P:nor-spermidine biosynthetic process"/>
    <property type="evidence" value="ECO:0007669"/>
    <property type="project" value="InterPro"/>
</dbReference>